<keyword evidence="1" id="KW-0040">ANK repeat</keyword>
<dbReference type="PROSITE" id="PS50297">
    <property type="entry name" value="ANK_REP_REGION"/>
    <property type="match status" value="2"/>
</dbReference>
<organism evidence="2 3">
    <name type="scientific">Liquidambar formosana</name>
    <name type="common">Formosan gum</name>
    <dbReference type="NCBI Taxonomy" id="63359"/>
    <lineage>
        <taxon>Eukaryota</taxon>
        <taxon>Viridiplantae</taxon>
        <taxon>Streptophyta</taxon>
        <taxon>Embryophyta</taxon>
        <taxon>Tracheophyta</taxon>
        <taxon>Spermatophyta</taxon>
        <taxon>Magnoliopsida</taxon>
        <taxon>eudicotyledons</taxon>
        <taxon>Gunneridae</taxon>
        <taxon>Pentapetalae</taxon>
        <taxon>Saxifragales</taxon>
        <taxon>Altingiaceae</taxon>
        <taxon>Liquidambar</taxon>
    </lineage>
</organism>
<feature type="repeat" description="ANK" evidence="1">
    <location>
        <begin position="97"/>
        <end position="129"/>
    </location>
</feature>
<reference evidence="2 3" key="1">
    <citation type="journal article" date="2024" name="Plant J.">
        <title>Genome sequences and population genomics reveal climatic adaptation and genomic divergence between two closely related sweetgum species.</title>
        <authorList>
            <person name="Xu W.Q."/>
            <person name="Ren C.Q."/>
            <person name="Zhang X.Y."/>
            <person name="Comes H.P."/>
            <person name="Liu X.H."/>
            <person name="Li Y.G."/>
            <person name="Kettle C.J."/>
            <person name="Jalonen R."/>
            <person name="Gaisberger H."/>
            <person name="Ma Y.Z."/>
            <person name="Qiu Y.X."/>
        </authorList>
    </citation>
    <scope>NUCLEOTIDE SEQUENCE [LARGE SCALE GENOMIC DNA]</scope>
    <source>
        <strain evidence="2">Hangzhou</strain>
    </source>
</reference>
<dbReference type="SUPFAM" id="SSF48403">
    <property type="entry name" value="Ankyrin repeat"/>
    <property type="match status" value="2"/>
</dbReference>
<dbReference type="Pfam" id="PF12796">
    <property type="entry name" value="Ank_2"/>
    <property type="match status" value="2"/>
</dbReference>
<dbReference type="SMART" id="SM00248">
    <property type="entry name" value="ANK"/>
    <property type="match status" value="5"/>
</dbReference>
<dbReference type="PROSITE" id="PS50088">
    <property type="entry name" value="ANK_REPEAT"/>
    <property type="match status" value="2"/>
</dbReference>
<feature type="repeat" description="ANK" evidence="1">
    <location>
        <begin position="253"/>
        <end position="285"/>
    </location>
</feature>
<name>A0AAP0WX21_LIQFO</name>
<keyword evidence="3" id="KW-1185">Reference proteome</keyword>
<dbReference type="InterPro" id="IPR036770">
    <property type="entry name" value="Ankyrin_rpt-contain_sf"/>
</dbReference>
<dbReference type="Proteomes" id="UP001415857">
    <property type="component" value="Unassembled WGS sequence"/>
</dbReference>
<comment type="caution">
    <text evidence="2">The sequence shown here is derived from an EMBL/GenBank/DDBJ whole genome shotgun (WGS) entry which is preliminary data.</text>
</comment>
<dbReference type="PANTHER" id="PTHR24121:SF22">
    <property type="entry name" value="PROTEIN ACCELERATED CELL DEATH 6-LIKE"/>
    <property type="match status" value="1"/>
</dbReference>
<dbReference type="AlphaFoldDB" id="A0AAP0WX21"/>
<protein>
    <submittedName>
        <fullName evidence="2">Uncharacterized protein</fullName>
    </submittedName>
</protein>
<proteinExistence type="predicted"/>
<evidence type="ECO:0000256" key="1">
    <source>
        <dbReference type="PROSITE-ProRule" id="PRU00023"/>
    </source>
</evidence>
<dbReference type="PANTHER" id="PTHR24121">
    <property type="entry name" value="NO MECHANORECEPTOR POTENTIAL C, ISOFORM D-RELATED"/>
    <property type="match status" value="1"/>
</dbReference>
<sequence length="431" mass="48146">MSLGGSLNQDAAIGDAGPSSQTKSITYMDPILHKAAAEGDIIAFTFIAEYIHLLLTPNKNTVLHIHITAQCDKKESTNFVEDILTMCPSLLLQANVKDETPLHIAARYGRFDTVKVLIERAKALHEEELEGGVGAAQQMLRMTNKENETALHDAVRFNHFNLVQLLTKEDPDFSYPANDAGETPLYLAAERGFEDLVSQILRTCTSPAHGGPNGTTALHAAYNEHVGNVMISPRMTINILKVKPALTKEADQQGWTPLHYAAHFGYLPMVKTLLRNDMSSNNISAAYFADRDGNRTALHIAAALGHHRMMKEIISSYPDCCELVDKRGWNVLHFATESYDFRAIKVVSENPSLTHLLNEKNNDGNTPLHQHAVSGYTNPRLIWHQRVDKMAFNKENLNVLDISFASKWWYAHRKVSLFDLILHGIRKSLFA</sequence>
<dbReference type="EMBL" id="JBBPBK010000006">
    <property type="protein sequence ID" value="KAK9283224.1"/>
    <property type="molecule type" value="Genomic_DNA"/>
</dbReference>
<evidence type="ECO:0000313" key="2">
    <source>
        <dbReference type="EMBL" id="KAK9283224.1"/>
    </source>
</evidence>
<dbReference type="Gene3D" id="1.25.40.20">
    <property type="entry name" value="Ankyrin repeat-containing domain"/>
    <property type="match status" value="3"/>
</dbReference>
<dbReference type="InterPro" id="IPR002110">
    <property type="entry name" value="Ankyrin_rpt"/>
</dbReference>
<evidence type="ECO:0000313" key="3">
    <source>
        <dbReference type="Proteomes" id="UP001415857"/>
    </source>
</evidence>
<gene>
    <name evidence="2" type="ORF">L1049_011460</name>
</gene>
<accession>A0AAP0WX21</accession>